<organism evidence="2 3">
    <name type="scientific">Microbacterium paraoxydans</name>
    <dbReference type="NCBI Taxonomy" id="199592"/>
    <lineage>
        <taxon>Bacteria</taxon>
        <taxon>Bacillati</taxon>
        <taxon>Actinomycetota</taxon>
        <taxon>Actinomycetes</taxon>
        <taxon>Micrococcales</taxon>
        <taxon>Microbacteriaceae</taxon>
        <taxon>Microbacterium</taxon>
    </lineage>
</organism>
<keyword evidence="1" id="KW-1133">Transmembrane helix</keyword>
<proteinExistence type="predicted"/>
<feature type="transmembrane region" description="Helical" evidence="1">
    <location>
        <begin position="21"/>
        <end position="41"/>
    </location>
</feature>
<reference evidence="2 3" key="1">
    <citation type="submission" date="2024-02" db="EMBL/GenBank/DDBJ databases">
        <authorList>
            <person name="Alasadi S."/>
            <person name="Hussein S.A."/>
        </authorList>
    </citation>
    <scope>NUCLEOTIDE SEQUENCE [LARGE SCALE GENOMIC DNA]</scope>
    <source>
        <strain evidence="2 3">GJ_SRA_44_2022</strain>
    </source>
</reference>
<feature type="transmembrane region" description="Helical" evidence="1">
    <location>
        <begin position="100"/>
        <end position="120"/>
    </location>
</feature>
<dbReference type="Proteomes" id="UP001377573">
    <property type="component" value="Chromosome"/>
</dbReference>
<evidence type="ECO:0000256" key="1">
    <source>
        <dbReference type="SAM" id="Phobius"/>
    </source>
</evidence>
<keyword evidence="3" id="KW-1185">Reference proteome</keyword>
<feature type="transmembrane region" description="Helical" evidence="1">
    <location>
        <begin position="126"/>
        <end position="143"/>
    </location>
</feature>
<gene>
    <name evidence="2" type="ORF">V8Z62_13040</name>
</gene>
<sequence length="170" mass="17843">MSTTSVPNAETRRRIKDVGQFALRLAIAASFALAVADRFGVLGGPGADGVSWGSWTIFRAYTAQLVPVPVDVVVDTAAVLATALETILALLLAVGLWTQLAAGVAALLTATFGVTMLAFLGPLAPFRYPVFVFTAAAILLAGLKRYRWSIDALRKEVPGAGRDNDAPGTR</sequence>
<keyword evidence="1" id="KW-0812">Transmembrane</keyword>
<feature type="transmembrane region" description="Helical" evidence="1">
    <location>
        <begin position="72"/>
        <end position="93"/>
    </location>
</feature>
<accession>A0ABZ2HP87</accession>
<dbReference type="EMBL" id="CP146240">
    <property type="protein sequence ID" value="WWS84207.1"/>
    <property type="molecule type" value="Genomic_DNA"/>
</dbReference>
<evidence type="ECO:0000313" key="3">
    <source>
        <dbReference type="Proteomes" id="UP001377573"/>
    </source>
</evidence>
<dbReference type="RefSeq" id="WP_338566031.1">
    <property type="nucleotide sequence ID" value="NZ_CP146240.1"/>
</dbReference>
<protein>
    <recommendedName>
        <fullName evidence="4">DoxX protein</fullName>
    </recommendedName>
</protein>
<keyword evidence="1" id="KW-0472">Membrane</keyword>
<evidence type="ECO:0008006" key="4">
    <source>
        <dbReference type="Google" id="ProtNLM"/>
    </source>
</evidence>
<name>A0ABZ2HP87_9MICO</name>
<evidence type="ECO:0000313" key="2">
    <source>
        <dbReference type="EMBL" id="WWS84207.1"/>
    </source>
</evidence>